<evidence type="ECO:0000313" key="3">
    <source>
        <dbReference type="Proteomes" id="UP001479290"/>
    </source>
</evidence>
<gene>
    <name evidence="2" type="ORF">ABG768_023388</name>
</gene>
<proteinExistence type="predicted"/>
<name>A0AAW2ANP2_CULAL</name>
<dbReference type="PANTHER" id="PTHR47526">
    <property type="entry name" value="ATP-DEPENDENT DNA HELICASE"/>
    <property type="match status" value="1"/>
</dbReference>
<dbReference type="AlphaFoldDB" id="A0AAW2ANP2"/>
<evidence type="ECO:0000259" key="1">
    <source>
        <dbReference type="Pfam" id="PF09588"/>
    </source>
</evidence>
<evidence type="ECO:0000313" key="2">
    <source>
        <dbReference type="EMBL" id="KAK9975336.1"/>
    </source>
</evidence>
<accession>A0AAW2ANP2</accession>
<dbReference type="Proteomes" id="UP001479290">
    <property type="component" value="Unassembled WGS sequence"/>
</dbReference>
<dbReference type="SUPFAM" id="SSF52980">
    <property type="entry name" value="Restriction endonuclease-like"/>
    <property type="match status" value="1"/>
</dbReference>
<dbReference type="Pfam" id="PF09588">
    <property type="entry name" value="YqaJ"/>
    <property type="match status" value="1"/>
</dbReference>
<keyword evidence="3" id="KW-1185">Reference proteome</keyword>
<dbReference type="InterPro" id="IPR011335">
    <property type="entry name" value="Restrct_endonuc-II-like"/>
</dbReference>
<comment type="caution">
    <text evidence="2">The sequence shown here is derived from an EMBL/GenBank/DDBJ whole genome shotgun (WGS) entry which is preliminary data.</text>
</comment>
<dbReference type="Gene3D" id="3.90.320.10">
    <property type="match status" value="1"/>
</dbReference>
<dbReference type="EMBL" id="JAWDJR010000005">
    <property type="protein sequence ID" value="KAK9975336.1"/>
    <property type="molecule type" value="Genomic_DNA"/>
</dbReference>
<dbReference type="PANTHER" id="PTHR47526:SF4">
    <property type="entry name" value="SWIM-TYPE DOMAIN-CONTAINING PROTEIN"/>
    <property type="match status" value="1"/>
</dbReference>
<dbReference type="InterPro" id="IPR019080">
    <property type="entry name" value="YqaJ_viral_recombinase"/>
</dbReference>
<reference evidence="2 3" key="1">
    <citation type="submission" date="2024-05" db="EMBL/GenBank/DDBJ databases">
        <title>A high-quality chromosomal-level genome assembly of Topmouth culter (Culter alburnus).</title>
        <authorList>
            <person name="Zhao H."/>
        </authorList>
    </citation>
    <scope>NUCLEOTIDE SEQUENCE [LARGE SCALE GENOMIC DNA]</scope>
    <source>
        <strain evidence="2">CATC2023</strain>
        <tissue evidence="2">Muscle</tissue>
    </source>
</reference>
<organism evidence="2 3">
    <name type="scientific">Culter alburnus</name>
    <name type="common">Topmouth culter</name>
    <dbReference type="NCBI Taxonomy" id="194366"/>
    <lineage>
        <taxon>Eukaryota</taxon>
        <taxon>Metazoa</taxon>
        <taxon>Chordata</taxon>
        <taxon>Craniata</taxon>
        <taxon>Vertebrata</taxon>
        <taxon>Euteleostomi</taxon>
        <taxon>Actinopterygii</taxon>
        <taxon>Neopterygii</taxon>
        <taxon>Teleostei</taxon>
        <taxon>Ostariophysi</taxon>
        <taxon>Cypriniformes</taxon>
        <taxon>Xenocyprididae</taxon>
        <taxon>Xenocypridinae</taxon>
        <taxon>Culter</taxon>
    </lineage>
</organism>
<protein>
    <recommendedName>
        <fullName evidence="1">YqaJ viral recombinase domain-containing protein</fullName>
    </recommendedName>
</protein>
<sequence length="381" mass="43129">MLINVKCYSIHISISRLYCTSSKCADIYGTLPLIPAAPVALIDFSSAKAKKIKLDRSIDGRTTDNKVGKSLPCPRVKRGSETYARFFETLSKNCPRSAALMAREPYHKEFIPKSCMLPKTVLEYRTPETLQLPPKELGELCQDFQLEELTLSQVQAIERATRSQSASRVWFRQRAGRVTASKLKQVLKTNPQQPSKSLIKGICYPEAYRFTTAATSYGCKHEAQARGAYEKLMVREHAGFSCMDSGLWLNPKWPYMGSSPDGIVACDCHGTGICEIKCPHSHQDEANLRMCAGEKSFCLINDGDNVKLDRSHDYYYQVQAQLHIVGTEYCDFVVWNCNDIFVERILPDFELWDDVIPKVECFFRNCLLPEILGQQVTNLHV</sequence>
<dbReference type="CDD" id="cd22343">
    <property type="entry name" value="PDDEXK_lambda_exonuclease-like"/>
    <property type="match status" value="1"/>
</dbReference>
<dbReference type="InterPro" id="IPR011604">
    <property type="entry name" value="PDDEXK-like_dom_sf"/>
</dbReference>
<dbReference type="GO" id="GO:0006281">
    <property type="term" value="P:DNA repair"/>
    <property type="evidence" value="ECO:0007669"/>
    <property type="project" value="UniProtKB-ARBA"/>
</dbReference>
<feature type="domain" description="YqaJ viral recombinase" evidence="1">
    <location>
        <begin position="170"/>
        <end position="327"/>
    </location>
</feature>